<keyword evidence="3" id="KW-0067">ATP-binding</keyword>
<dbReference type="SUPFAM" id="SSF56112">
    <property type="entry name" value="Protein kinase-like (PK-like)"/>
    <property type="match status" value="1"/>
</dbReference>
<feature type="compositionally biased region" description="Polar residues" evidence="4">
    <location>
        <begin position="91"/>
        <end position="101"/>
    </location>
</feature>
<dbReference type="InterPro" id="IPR000719">
    <property type="entry name" value="Prot_kinase_dom"/>
</dbReference>
<dbReference type="Proteomes" id="UP000799444">
    <property type="component" value="Unassembled WGS sequence"/>
</dbReference>
<dbReference type="GO" id="GO:0004672">
    <property type="term" value="F:protein kinase activity"/>
    <property type="evidence" value="ECO:0007669"/>
    <property type="project" value="InterPro"/>
</dbReference>
<dbReference type="AlphaFoldDB" id="A0A9P4QMJ8"/>
<protein>
    <recommendedName>
        <fullName evidence="5">Protein kinase domain-containing protein</fullName>
    </recommendedName>
</protein>
<dbReference type="Gene3D" id="1.10.510.10">
    <property type="entry name" value="Transferase(Phosphotransferase) domain 1"/>
    <property type="match status" value="1"/>
</dbReference>
<proteinExistence type="inferred from homology"/>
<dbReference type="SMART" id="SM00220">
    <property type="entry name" value="S_TKc"/>
    <property type="match status" value="1"/>
</dbReference>
<dbReference type="InterPro" id="IPR011009">
    <property type="entry name" value="Kinase-like_dom_sf"/>
</dbReference>
<sequence length="391" mass="43927">MPASSQSVPALHHERDNVLENAFARLPRPQRVLDLGRPLVPTKMSLMQAQTRLNPDVHSAVLSPPVRPPAPALDPRSSPSTPPSHLLSPPINATTISSGPSSPRKHLTASGYWVADSKETGRITLGKFVQDGVDWVVRAQQRQPTLVMVKRHKRNAGIHEKDMLERIQHDNIVKLNRAILKGEDVHLEVEYCRFTLREVLHVHLKLAERQIQYIAQSVFQALSYLIRSGIAHNAVALKSIRISVPDMRIVLCNYIPSWYCTPSNRPVDDFQTATLQTSDSSSNHDLADLGLVLLECMEGRPLSPTKRTIQYVKEQRALNKVFGINHPEPWSGCKQLIDFLDELFNAEKSTDAKISRPHQFVIGSTLCNGECLRPYAELITFECFTLWTPDS</sequence>
<accession>A0A9P4QMJ8</accession>
<evidence type="ECO:0000256" key="2">
    <source>
        <dbReference type="ARBA" id="ARBA00022741"/>
    </source>
</evidence>
<evidence type="ECO:0000256" key="4">
    <source>
        <dbReference type="SAM" id="MobiDB-lite"/>
    </source>
</evidence>
<evidence type="ECO:0000313" key="6">
    <source>
        <dbReference type="EMBL" id="KAF2727571.1"/>
    </source>
</evidence>
<organism evidence="6 7">
    <name type="scientific">Polyplosphaeria fusca</name>
    <dbReference type="NCBI Taxonomy" id="682080"/>
    <lineage>
        <taxon>Eukaryota</taxon>
        <taxon>Fungi</taxon>
        <taxon>Dikarya</taxon>
        <taxon>Ascomycota</taxon>
        <taxon>Pezizomycotina</taxon>
        <taxon>Dothideomycetes</taxon>
        <taxon>Pleosporomycetidae</taxon>
        <taxon>Pleosporales</taxon>
        <taxon>Tetraplosphaeriaceae</taxon>
        <taxon>Polyplosphaeria</taxon>
    </lineage>
</organism>
<comment type="caution">
    <text evidence="6">The sequence shown here is derived from an EMBL/GenBank/DDBJ whole genome shotgun (WGS) entry which is preliminary data.</text>
</comment>
<evidence type="ECO:0000259" key="5">
    <source>
        <dbReference type="PROSITE" id="PS50011"/>
    </source>
</evidence>
<dbReference type="InterPro" id="IPR051931">
    <property type="entry name" value="PAK3-like"/>
</dbReference>
<dbReference type="PANTHER" id="PTHR45832">
    <property type="entry name" value="SERINE/THREONINE-PROTEIN KINASE SAMKA-RELATED-RELATED"/>
    <property type="match status" value="1"/>
</dbReference>
<comment type="similarity">
    <text evidence="1">Belongs to the protein kinase superfamily. STE Ser/Thr protein kinase family. STE20 subfamily.</text>
</comment>
<feature type="compositionally biased region" description="Low complexity" evidence="4">
    <location>
        <begin position="73"/>
        <end position="90"/>
    </location>
</feature>
<dbReference type="PANTHER" id="PTHR45832:SF22">
    <property type="entry name" value="SERINE_THREONINE-PROTEIN KINASE SAMKA-RELATED"/>
    <property type="match status" value="1"/>
</dbReference>
<dbReference type="Pfam" id="PF00069">
    <property type="entry name" value="Pkinase"/>
    <property type="match status" value="1"/>
</dbReference>
<gene>
    <name evidence="6" type="ORF">EJ04DRAFT_557294</name>
</gene>
<evidence type="ECO:0000313" key="7">
    <source>
        <dbReference type="Proteomes" id="UP000799444"/>
    </source>
</evidence>
<dbReference type="EMBL" id="ML996324">
    <property type="protein sequence ID" value="KAF2727571.1"/>
    <property type="molecule type" value="Genomic_DNA"/>
</dbReference>
<feature type="domain" description="Protein kinase" evidence="5">
    <location>
        <begin position="109"/>
        <end position="361"/>
    </location>
</feature>
<dbReference type="GO" id="GO:0005524">
    <property type="term" value="F:ATP binding"/>
    <property type="evidence" value="ECO:0007669"/>
    <property type="project" value="UniProtKB-KW"/>
</dbReference>
<dbReference type="PROSITE" id="PS50011">
    <property type="entry name" value="PROTEIN_KINASE_DOM"/>
    <property type="match status" value="1"/>
</dbReference>
<feature type="region of interest" description="Disordered" evidence="4">
    <location>
        <begin position="59"/>
        <end position="107"/>
    </location>
</feature>
<name>A0A9P4QMJ8_9PLEO</name>
<keyword evidence="2" id="KW-0547">Nucleotide-binding</keyword>
<keyword evidence="7" id="KW-1185">Reference proteome</keyword>
<evidence type="ECO:0000256" key="3">
    <source>
        <dbReference type="ARBA" id="ARBA00022840"/>
    </source>
</evidence>
<evidence type="ECO:0000256" key="1">
    <source>
        <dbReference type="ARBA" id="ARBA00008874"/>
    </source>
</evidence>
<reference evidence="6" key="1">
    <citation type="journal article" date="2020" name="Stud. Mycol.">
        <title>101 Dothideomycetes genomes: a test case for predicting lifestyles and emergence of pathogens.</title>
        <authorList>
            <person name="Haridas S."/>
            <person name="Albert R."/>
            <person name="Binder M."/>
            <person name="Bloem J."/>
            <person name="Labutti K."/>
            <person name="Salamov A."/>
            <person name="Andreopoulos B."/>
            <person name="Baker S."/>
            <person name="Barry K."/>
            <person name="Bills G."/>
            <person name="Bluhm B."/>
            <person name="Cannon C."/>
            <person name="Castanera R."/>
            <person name="Culley D."/>
            <person name="Daum C."/>
            <person name="Ezra D."/>
            <person name="Gonzalez J."/>
            <person name="Henrissat B."/>
            <person name="Kuo A."/>
            <person name="Liang C."/>
            <person name="Lipzen A."/>
            <person name="Lutzoni F."/>
            <person name="Magnuson J."/>
            <person name="Mondo S."/>
            <person name="Nolan M."/>
            <person name="Ohm R."/>
            <person name="Pangilinan J."/>
            <person name="Park H.-J."/>
            <person name="Ramirez L."/>
            <person name="Alfaro M."/>
            <person name="Sun H."/>
            <person name="Tritt A."/>
            <person name="Yoshinaga Y."/>
            <person name="Zwiers L.-H."/>
            <person name="Turgeon B."/>
            <person name="Goodwin S."/>
            <person name="Spatafora J."/>
            <person name="Crous P."/>
            <person name="Grigoriev I."/>
        </authorList>
    </citation>
    <scope>NUCLEOTIDE SEQUENCE</scope>
    <source>
        <strain evidence="6">CBS 125425</strain>
    </source>
</reference>
<dbReference type="OrthoDB" id="3942097at2759"/>